<keyword evidence="4" id="KW-1185">Reference proteome</keyword>
<feature type="compositionally biased region" description="Basic and acidic residues" evidence="1">
    <location>
        <begin position="1"/>
        <end position="16"/>
    </location>
</feature>
<sequence length="562" mass="57311">MSKEKEPIRSRRELREQSVNAAGATEQPSVPVRPAPSTPPSSAPVPPADAGSDSPAPRERQSQTRARDRAALRAYKELIDPPGLSPLPSRRTLRQAQLDAERAPVTAVNPVVQVPKKLAKPAPAAPSEAPTAPAAPSEAPTTPAAPSAAAPSEAPPVTAQAPTTAPKNAVPKNAVPKKAAVKNPQPAAKPVREPSAAPQQPSAAGARNRGGRRAAAMNSALEPQPAAAGEVVAPAQPGEVQAESPEHAGAVIEPAPGASSAEPIAQLPEAAAVANGYSPLPGLVPGGSYYPISAGPPPATTPSTEELAVLAAQKAEDERTAVLALRAQARERLAQESAKSRRTAADPTATNNLAMVTPLEFIEVPGVSRPVLRPPTTTHVPIVTRATPRQTPAGKNRAGQQRQNSAAGGSAASASPATASNAVVNAPEAVEPSAQAHGKGSATVPNVSAERFDAALAARAVHRPGPGNRPLTGGRSSTLKRAEEMATGGHPTIASGVEQVEVTRSQMPPMPADYAHGLEPLDAMTAGLGRTQRNMLIQWGSIIVGGAAFVVGAIMFITTLTR</sequence>
<proteinExistence type="predicted"/>
<protein>
    <submittedName>
        <fullName evidence="3">Uncharacterized protein</fullName>
    </submittedName>
</protein>
<feature type="compositionally biased region" description="Low complexity" evidence="1">
    <location>
        <begin position="405"/>
        <end position="420"/>
    </location>
</feature>
<feature type="compositionally biased region" description="Low complexity" evidence="1">
    <location>
        <begin position="121"/>
        <end position="207"/>
    </location>
</feature>
<gene>
    <name evidence="3" type="ORF">CVS27_09680</name>
</gene>
<comment type="caution">
    <text evidence="3">The sequence shown here is derived from an EMBL/GenBank/DDBJ whole genome shotgun (WGS) entry which is preliminary data.</text>
</comment>
<dbReference type="EMBL" id="PPXC01000006">
    <property type="protein sequence ID" value="POH73631.1"/>
    <property type="molecule type" value="Genomic_DNA"/>
</dbReference>
<dbReference type="Proteomes" id="UP000237061">
    <property type="component" value="Unassembled WGS sequence"/>
</dbReference>
<dbReference type="AlphaFoldDB" id="A0A2S3ZWI8"/>
<feature type="region of interest" description="Disordered" evidence="1">
    <location>
        <begin position="1"/>
        <end position="263"/>
    </location>
</feature>
<feature type="compositionally biased region" description="Basic and acidic residues" evidence="1">
    <location>
        <begin position="56"/>
        <end position="79"/>
    </location>
</feature>
<feature type="compositionally biased region" description="Pro residues" evidence="1">
    <location>
        <begin position="31"/>
        <end position="47"/>
    </location>
</feature>
<evidence type="ECO:0000256" key="1">
    <source>
        <dbReference type="SAM" id="MobiDB-lite"/>
    </source>
</evidence>
<feature type="transmembrane region" description="Helical" evidence="2">
    <location>
        <begin position="539"/>
        <end position="560"/>
    </location>
</feature>
<dbReference type="RefSeq" id="WP_103465527.1">
    <property type="nucleotide sequence ID" value="NZ_PPXC01000006.1"/>
</dbReference>
<keyword evidence="2" id="KW-1133">Transmembrane helix</keyword>
<organism evidence="3 4">
    <name type="scientific">Arthrobacter glacialis</name>
    <dbReference type="NCBI Taxonomy" id="1664"/>
    <lineage>
        <taxon>Bacteria</taxon>
        <taxon>Bacillati</taxon>
        <taxon>Actinomycetota</taxon>
        <taxon>Actinomycetes</taxon>
        <taxon>Micrococcales</taxon>
        <taxon>Micrococcaceae</taxon>
        <taxon>Arthrobacter</taxon>
    </lineage>
</organism>
<evidence type="ECO:0000256" key="2">
    <source>
        <dbReference type="SAM" id="Phobius"/>
    </source>
</evidence>
<accession>A0A2S3ZWI8</accession>
<name>A0A2S3ZWI8_ARTGL</name>
<evidence type="ECO:0000313" key="4">
    <source>
        <dbReference type="Proteomes" id="UP000237061"/>
    </source>
</evidence>
<keyword evidence="2" id="KW-0472">Membrane</keyword>
<feature type="region of interest" description="Disordered" evidence="1">
    <location>
        <begin position="383"/>
        <end position="420"/>
    </location>
</feature>
<reference evidence="3 4" key="1">
    <citation type="submission" date="2018-01" db="EMBL/GenBank/DDBJ databases">
        <title>Arthrobacter sp. nov., from glaciers in China.</title>
        <authorList>
            <person name="Liu Q."/>
            <person name="Xin Y.-H."/>
        </authorList>
    </citation>
    <scope>NUCLEOTIDE SEQUENCE [LARGE SCALE GENOMIC DNA]</scope>
    <source>
        <strain evidence="3 4">HLT2-12-2</strain>
    </source>
</reference>
<keyword evidence="2" id="KW-0812">Transmembrane</keyword>
<evidence type="ECO:0000313" key="3">
    <source>
        <dbReference type="EMBL" id="POH73631.1"/>
    </source>
</evidence>